<proteinExistence type="predicted"/>
<reference evidence="2 3" key="1">
    <citation type="submission" date="2007-05" db="EMBL/GenBank/DDBJ databases">
        <title>Complete sequence of chromosome of Acidiphilium cryptum JF-5.</title>
        <authorList>
            <consortium name="US DOE Joint Genome Institute"/>
            <person name="Copeland A."/>
            <person name="Lucas S."/>
            <person name="Lapidus A."/>
            <person name="Barry K."/>
            <person name="Detter J.C."/>
            <person name="Glavina del Rio T."/>
            <person name="Hammon N."/>
            <person name="Israni S."/>
            <person name="Dalin E."/>
            <person name="Tice H."/>
            <person name="Pitluck S."/>
            <person name="Sims D."/>
            <person name="Brettin T."/>
            <person name="Bruce D."/>
            <person name="Han C."/>
            <person name="Schmutz J."/>
            <person name="Larimer F."/>
            <person name="Land M."/>
            <person name="Hauser L."/>
            <person name="Kyrpides N."/>
            <person name="Kim E."/>
            <person name="Magnuson T."/>
            <person name="Richardson P."/>
        </authorList>
    </citation>
    <scope>NUCLEOTIDE SEQUENCE [LARGE SCALE GENOMIC DNA]</scope>
    <source>
        <strain evidence="2 3">JF-5</strain>
    </source>
</reference>
<keyword evidence="3" id="KW-1185">Reference proteome</keyword>
<dbReference type="Proteomes" id="UP000000245">
    <property type="component" value="Chromosome"/>
</dbReference>
<gene>
    <name evidence="2" type="ordered locus">Acry_0033</name>
</gene>
<organism evidence="2 3">
    <name type="scientific">Acidiphilium cryptum (strain JF-5)</name>
    <dbReference type="NCBI Taxonomy" id="349163"/>
    <lineage>
        <taxon>Bacteria</taxon>
        <taxon>Pseudomonadati</taxon>
        <taxon>Pseudomonadota</taxon>
        <taxon>Alphaproteobacteria</taxon>
        <taxon>Acetobacterales</taxon>
        <taxon>Acidocellaceae</taxon>
        <taxon>Acidiphilium</taxon>
    </lineage>
</organism>
<feature type="region of interest" description="Disordered" evidence="1">
    <location>
        <begin position="1"/>
        <end position="31"/>
    </location>
</feature>
<feature type="compositionally biased region" description="Low complexity" evidence="1">
    <location>
        <begin position="1"/>
        <end position="13"/>
    </location>
</feature>
<protein>
    <submittedName>
        <fullName evidence="2">Uncharacterized protein</fullName>
    </submittedName>
</protein>
<dbReference type="EMBL" id="CP000697">
    <property type="protein sequence ID" value="ABQ29262.1"/>
    <property type="molecule type" value="Genomic_DNA"/>
</dbReference>
<dbReference type="STRING" id="349163.Acry_0033"/>
<evidence type="ECO:0000313" key="2">
    <source>
        <dbReference type="EMBL" id="ABQ29262.1"/>
    </source>
</evidence>
<dbReference type="HOGENOM" id="CLU_2534936_0_0_5"/>
<evidence type="ECO:0000256" key="1">
    <source>
        <dbReference type="SAM" id="MobiDB-lite"/>
    </source>
</evidence>
<dbReference type="KEGG" id="acr:Acry_0033"/>
<accession>A5FUI0</accession>
<sequence>MAMRAAGGRNAAAQGKADQPVGDGRQPGALGVLRQRNQAVDKNERADDRLVMVGGFRRGELGHRGFPSQECPSGTAVFGCART</sequence>
<name>A5FUI0_ACICJ</name>
<evidence type="ECO:0000313" key="3">
    <source>
        <dbReference type="Proteomes" id="UP000000245"/>
    </source>
</evidence>
<dbReference type="AlphaFoldDB" id="A5FUI0"/>